<name>A0A1H0G5E9_9BACI</name>
<keyword evidence="1" id="KW-0812">Transmembrane</keyword>
<dbReference type="AlphaFoldDB" id="A0A1H0G5E9"/>
<accession>A0A1H0G5E9</accession>
<proteinExistence type="predicted"/>
<feature type="transmembrane region" description="Helical" evidence="1">
    <location>
        <begin position="300"/>
        <end position="317"/>
    </location>
</feature>
<gene>
    <name evidence="2" type="ORF">SAMN05216498_0460</name>
</gene>
<feature type="transmembrane region" description="Helical" evidence="1">
    <location>
        <begin position="151"/>
        <end position="172"/>
    </location>
</feature>
<dbReference type="PANTHER" id="PTHR39177">
    <property type="entry name" value="ABC TRANSPORTER PERMEASE YTRC-RELATED"/>
    <property type="match status" value="1"/>
</dbReference>
<feature type="transmembrane region" description="Helical" evidence="1">
    <location>
        <begin position="271"/>
        <end position="294"/>
    </location>
</feature>
<dbReference type="EMBL" id="FNIG01000015">
    <property type="protein sequence ID" value="SDO02071.1"/>
    <property type="molecule type" value="Genomic_DNA"/>
</dbReference>
<keyword evidence="1" id="KW-0472">Membrane</keyword>
<dbReference type="PANTHER" id="PTHR39177:SF1">
    <property type="entry name" value="ABC TRANSPORTER PERMEASE YTRC-RELATED"/>
    <property type="match status" value="1"/>
</dbReference>
<keyword evidence="3" id="KW-1185">Reference proteome</keyword>
<dbReference type="RefSeq" id="WP_093857994.1">
    <property type="nucleotide sequence ID" value="NZ_BJVZ01000038.1"/>
</dbReference>
<dbReference type="InterPro" id="IPR053046">
    <property type="entry name" value="ABC-5_transporter"/>
</dbReference>
<feature type="transmembrane region" description="Helical" evidence="1">
    <location>
        <begin position="67"/>
        <end position="86"/>
    </location>
</feature>
<keyword evidence="1" id="KW-1133">Transmembrane helix</keyword>
<feature type="transmembrane region" description="Helical" evidence="1">
    <location>
        <begin position="179"/>
        <end position="199"/>
    </location>
</feature>
<organism evidence="2 3">
    <name type="scientific">Tenuibacillus multivorans</name>
    <dbReference type="NCBI Taxonomy" id="237069"/>
    <lineage>
        <taxon>Bacteria</taxon>
        <taxon>Bacillati</taxon>
        <taxon>Bacillota</taxon>
        <taxon>Bacilli</taxon>
        <taxon>Bacillales</taxon>
        <taxon>Bacillaceae</taxon>
        <taxon>Tenuibacillus</taxon>
    </lineage>
</organism>
<feature type="transmembrane region" description="Helical" evidence="1">
    <location>
        <begin position="233"/>
        <end position="251"/>
    </location>
</feature>
<evidence type="ECO:0000313" key="2">
    <source>
        <dbReference type="EMBL" id="SDO02071.1"/>
    </source>
</evidence>
<dbReference type="OrthoDB" id="2658554at2"/>
<feature type="transmembrane region" description="Helical" evidence="1">
    <location>
        <begin position="107"/>
        <end position="131"/>
    </location>
</feature>
<dbReference type="PRINTS" id="PR02026">
    <property type="entry name" value="YTRCYTRDABC"/>
</dbReference>
<dbReference type="STRING" id="237069.SAMN05216498_0460"/>
<evidence type="ECO:0000256" key="1">
    <source>
        <dbReference type="SAM" id="Phobius"/>
    </source>
</evidence>
<sequence>MFPKALWMKEWKHSKVVSFGLFVVFMLGYPISAGLNIDSWRMMKEQRGGFWEEQAYYAINEQFSPGFYGYIAVGVMILLVGFLIGLEKNTKRHDFMMALPFSRTQIFATKYAFGLIVMSLSYSLSFTLGYLVIYQSEFRDLIDLVNITDAFFIPLAGYFVIYSFLMLIGAIAGEIKSQILLSIIFLFFLQGFLVLLSMFSEIHGLNLQIFELDFIFEDLFWFSYLNIMTDSNIVIPLLFGIIFTALAWFCYQRSPSEHSGEFLMFRQLHPLFAVGIPICSALLGGLIVISVIPYNSGEGLKIMVYWIGFLVAMFFSWKVTKRLLRM</sequence>
<reference evidence="2 3" key="1">
    <citation type="submission" date="2016-10" db="EMBL/GenBank/DDBJ databases">
        <authorList>
            <person name="de Groot N.N."/>
        </authorList>
    </citation>
    <scope>NUCLEOTIDE SEQUENCE [LARGE SCALE GENOMIC DNA]</scope>
    <source>
        <strain evidence="2 3">CGMCC 1.3442</strain>
    </source>
</reference>
<dbReference type="Proteomes" id="UP000199334">
    <property type="component" value="Unassembled WGS sequence"/>
</dbReference>
<dbReference type="InterPro" id="IPR023264">
    <property type="entry name" value="ABC_transptr_acetoin_YtrC/YtrD"/>
</dbReference>
<protein>
    <submittedName>
        <fullName evidence="2">ABC-2 type transport system permease protein</fullName>
    </submittedName>
</protein>
<evidence type="ECO:0000313" key="3">
    <source>
        <dbReference type="Proteomes" id="UP000199334"/>
    </source>
</evidence>